<reference evidence="3" key="1">
    <citation type="journal article" date="2020" name="Nat. Commun.">
        <title>Genome assembly of wild tea tree DASZ reveals pedigree and selection history of tea varieties.</title>
        <authorList>
            <person name="Zhang W."/>
            <person name="Zhang Y."/>
            <person name="Qiu H."/>
            <person name="Guo Y."/>
            <person name="Wan H."/>
            <person name="Zhang X."/>
            <person name="Scossa F."/>
            <person name="Alseekh S."/>
            <person name="Zhang Q."/>
            <person name="Wang P."/>
            <person name="Xu L."/>
            <person name="Schmidt M.H."/>
            <person name="Jia X."/>
            <person name="Li D."/>
            <person name="Zhu A."/>
            <person name="Guo F."/>
            <person name="Chen W."/>
            <person name="Ni D."/>
            <person name="Usadel B."/>
            <person name="Fernie A.R."/>
            <person name="Wen W."/>
        </authorList>
    </citation>
    <scope>NUCLEOTIDE SEQUENCE [LARGE SCALE GENOMIC DNA]</scope>
    <source>
        <strain evidence="3">cv. G240</strain>
    </source>
</reference>
<sequence length="104" mass="11724">MIAFIVAMFLYAMALIAEIITQTQYTFYGAICSQISLFSGALASILLLLVLVPTFGWFLLILWCIIFVKVLHNSVGELAYKALLNVLQVLVDHNLREQPHRLLV</sequence>
<accession>A0A7J7HKG7</accession>
<dbReference type="Proteomes" id="UP000593564">
    <property type="component" value="Unassembled WGS sequence"/>
</dbReference>
<dbReference type="EMBL" id="JACBKZ010000004">
    <property type="protein sequence ID" value="KAF5952917.1"/>
    <property type="molecule type" value="Genomic_DNA"/>
</dbReference>
<evidence type="ECO:0000313" key="3">
    <source>
        <dbReference type="Proteomes" id="UP000593564"/>
    </source>
</evidence>
<evidence type="ECO:0000313" key="2">
    <source>
        <dbReference type="EMBL" id="KAF5952917.1"/>
    </source>
</evidence>
<dbReference type="AlphaFoldDB" id="A0A7J7HKG7"/>
<feature type="transmembrane region" description="Helical" evidence="1">
    <location>
        <begin position="41"/>
        <end position="68"/>
    </location>
</feature>
<keyword evidence="1" id="KW-1133">Transmembrane helix</keyword>
<organism evidence="2 3">
    <name type="scientific">Camellia sinensis</name>
    <name type="common">Tea plant</name>
    <name type="synonym">Thea sinensis</name>
    <dbReference type="NCBI Taxonomy" id="4442"/>
    <lineage>
        <taxon>Eukaryota</taxon>
        <taxon>Viridiplantae</taxon>
        <taxon>Streptophyta</taxon>
        <taxon>Embryophyta</taxon>
        <taxon>Tracheophyta</taxon>
        <taxon>Spermatophyta</taxon>
        <taxon>Magnoliopsida</taxon>
        <taxon>eudicotyledons</taxon>
        <taxon>Gunneridae</taxon>
        <taxon>Pentapetalae</taxon>
        <taxon>asterids</taxon>
        <taxon>Ericales</taxon>
        <taxon>Theaceae</taxon>
        <taxon>Camellia</taxon>
    </lineage>
</organism>
<protein>
    <submittedName>
        <fullName evidence="2">Uncharacterized protein</fullName>
    </submittedName>
</protein>
<dbReference type="InterPro" id="IPR053258">
    <property type="entry name" value="Ca-permeable_cation_channel"/>
</dbReference>
<keyword evidence="3" id="KW-1185">Reference proteome</keyword>
<proteinExistence type="predicted"/>
<name>A0A7J7HKG7_CAMSI</name>
<dbReference type="PANTHER" id="PTHR34115">
    <property type="entry name" value="PROTEIN, PUTATIVE-RELATED"/>
    <property type="match status" value="1"/>
</dbReference>
<reference evidence="2 3" key="2">
    <citation type="submission" date="2020-07" db="EMBL/GenBank/DDBJ databases">
        <title>Genome assembly of wild tea tree DASZ reveals pedigree and selection history of tea varieties.</title>
        <authorList>
            <person name="Zhang W."/>
        </authorList>
    </citation>
    <scope>NUCLEOTIDE SEQUENCE [LARGE SCALE GENOMIC DNA]</scope>
    <source>
        <strain evidence="3">cv. G240</strain>
        <tissue evidence="2">Leaf</tissue>
    </source>
</reference>
<comment type="caution">
    <text evidence="2">The sequence shown here is derived from an EMBL/GenBank/DDBJ whole genome shotgun (WGS) entry which is preliminary data.</text>
</comment>
<keyword evidence="1" id="KW-0812">Transmembrane</keyword>
<dbReference type="PANTHER" id="PTHR34115:SF13">
    <property type="entry name" value="RPB1A"/>
    <property type="match status" value="1"/>
</dbReference>
<evidence type="ECO:0000256" key="1">
    <source>
        <dbReference type="SAM" id="Phobius"/>
    </source>
</evidence>
<keyword evidence="1" id="KW-0472">Membrane</keyword>
<gene>
    <name evidence="2" type="ORF">HYC85_010861</name>
</gene>